<sequence>METSKFNRTAHYASTERDTIRPVETAAPDDKKLSSRPPVTRTRLCSGGIMKRSILNERPNDRSIKLKASFGGCKF</sequence>
<accession>A0A4C1ZG26</accession>
<comment type="caution">
    <text evidence="2">The sequence shown here is derived from an EMBL/GenBank/DDBJ whole genome shotgun (WGS) entry which is preliminary data.</text>
</comment>
<dbReference type="AlphaFoldDB" id="A0A4C1ZG26"/>
<feature type="region of interest" description="Disordered" evidence="1">
    <location>
        <begin position="1"/>
        <end position="53"/>
    </location>
</feature>
<evidence type="ECO:0000313" key="2">
    <source>
        <dbReference type="EMBL" id="GBP85879.1"/>
    </source>
</evidence>
<evidence type="ECO:0000256" key="1">
    <source>
        <dbReference type="SAM" id="MobiDB-lite"/>
    </source>
</evidence>
<reference evidence="2 3" key="1">
    <citation type="journal article" date="2019" name="Commun. Biol.">
        <title>The bagworm genome reveals a unique fibroin gene that provides high tensile strength.</title>
        <authorList>
            <person name="Kono N."/>
            <person name="Nakamura H."/>
            <person name="Ohtoshi R."/>
            <person name="Tomita M."/>
            <person name="Numata K."/>
            <person name="Arakawa K."/>
        </authorList>
    </citation>
    <scope>NUCLEOTIDE SEQUENCE [LARGE SCALE GENOMIC DNA]</scope>
</reference>
<protein>
    <submittedName>
        <fullName evidence="2">Uncharacterized protein</fullName>
    </submittedName>
</protein>
<dbReference type="EMBL" id="BGZK01001765">
    <property type="protein sequence ID" value="GBP85879.1"/>
    <property type="molecule type" value="Genomic_DNA"/>
</dbReference>
<proteinExistence type="predicted"/>
<keyword evidence="3" id="KW-1185">Reference proteome</keyword>
<evidence type="ECO:0000313" key="3">
    <source>
        <dbReference type="Proteomes" id="UP000299102"/>
    </source>
</evidence>
<organism evidence="2 3">
    <name type="scientific">Eumeta variegata</name>
    <name type="common">Bagworm moth</name>
    <name type="synonym">Eumeta japonica</name>
    <dbReference type="NCBI Taxonomy" id="151549"/>
    <lineage>
        <taxon>Eukaryota</taxon>
        <taxon>Metazoa</taxon>
        <taxon>Ecdysozoa</taxon>
        <taxon>Arthropoda</taxon>
        <taxon>Hexapoda</taxon>
        <taxon>Insecta</taxon>
        <taxon>Pterygota</taxon>
        <taxon>Neoptera</taxon>
        <taxon>Endopterygota</taxon>
        <taxon>Lepidoptera</taxon>
        <taxon>Glossata</taxon>
        <taxon>Ditrysia</taxon>
        <taxon>Tineoidea</taxon>
        <taxon>Psychidae</taxon>
        <taxon>Oiketicinae</taxon>
        <taxon>Eumeta</taxon>
    </lineage>
</organism>
<name>A0A4C1ZG26_EUMVA</name>
<gene>
    <name evidence="2" type="ORF">EVAR_62023_1</name>
</gene>
<dbReference type="Proteomes" id="UP000299102">
    <property type="component" value="Unassembled WGS sequence"/>
</dbReference>